<dbReference type="Gene3D" id="3.40.50.1910">
    <property type="match status" value="1"/>
</dbReference>
<evidence type="ECO:0000256" key="1">
    <source>
        <dbReference type="ARBA" id="ARBA00009884"/>
    </source>
</evidence>
<organism evidence="3">
    <name type="scientific">Timema genevievae</name>
    <name type="common">Walking stick</name>
    <dbReference type="NCBI Taxonomy" id="629358"/>
    <lineage>
        <taxon>Eukaryota</taxon>
        <taxon>Metazoa</taxon>
        <taxon>Ecdysozoa</taxon>
        <taxon>Arthropoda</taxon>
        <taxon>Hexapoda</taxon>
        <taxon>Insecta</taxon>
        <taxon>Pterygota</taxon>
        <taxon>Neoptera</taxon>
        <taxon>Polyneoptera</taxon>
        <taxon>Phasmatodea</taxon>
        <taxon>Timematodea</taxon>
        <taxon>Timematoidea</taxon>
        <taxon>Timematidae</taxon>
        <taxon>Timema</taxon>
    </lineage>
</organism>
<dbReference type="InterPro" id="IPR027482">
    <property type="entry name" value="Sec1-like_dom2"/>
</dbReference>
<protein>
    <submittedName>
        <fullName evidence="3">Uncharacterized protein</fullName>
    </submittedName>
</protein>
<evidence type="ECO:0000313" key="3">
    <source>
        <dbReference type="EMBL" id="CAD7606122.1"/>
    </source>
</evidence>
<dbReference type="AlphaFoldDB" id="A0A7R9PQQ8"/>
<evidence type="ECO:0000256" key="2">
    <source>
        <dbReference type="SAM" id="MobiDB-lite"/>
    </source>
</evidence>
<sequence length="109" mass="12704">MKTKNSVHTLQCCYWTERNTVHTLHTHTENLPVTRIVDELMEMKTSQETEDYRYFDPKQLRTSEGSQPPRTRTPFQEAIVFIVGGGNYIEYQNLADYTKVTKQPPPPLS</sequence>
<dbReference type="InterPro" id="IPR036045">
    <property type="entry name" value="Sec1-like_sf"/>
</dbReference>
<dbReference type="GO" id="GO:0016192">
    <property type="term" value="P:vesicle-mediated transport"/>
    <property type="evidence" value="ECO:0007669"/>
    <property type="project" value="InterPro"/>
</dbReference>
<dbReference type="InterPro" id="IPR001619">
    <property type="entry name" value="Sec1-like"/>
</dbReference>
<dbReference type="EMBL" id="OE844752">
    <property type="protein sequence ID" value="CAD7606122.1"/>
    <property type="molecule type" value="Genomic_DNA"/>
</dbReference>
<feature type="region of interest" description="Disordered" evidence="2">
    <location>
        <begin position="48"/>
        <end position="73"/>
    </location>
</feature>
<proteinExistence type="inferred from homology"/>
<reference evidence="3" key="1">
    <citation type="submission" date="2020-11" db="EMBL/GenBank/DDBJ databases">
        <authorList>
            <person name="Tran Van P."/>
        </authorList>
    </citation>
    <scope>NUCLEOTIDE SEQUENCE</scope>
</reference>
<name>A0A7R9PQQ8_TIMGE</name>
<accession>A0A7R9PQQ8</accession>
<dbReference type="Pfam" id="PF00995">
    <property type="entry name" value="Sec1"/>
    <property type="match status" value="1"/>
</dbReference>
<feature type="compositionally biased region" description="Polar residues" evidence="2">
    <location>
        <begin position="62"/>
        <end position="73"/>
    </location>
</feature>
<dbReference type="SUPFAM" id="SSF56815">
    <property type="entry name" value="Sec1/munc18-like (SM) proteins"/>
    <property type="match status" value="1"/>
</dbReference>
<gene>
    <name evidence="3" type="ORF">TGEB3V08_LOCUS9735</name>
</gene>
<feature type="compositionally biased region" description="Basic and acidic residues" evidence="2">
    <location>
        <begin position="48"/>
        <end position="61"/>
    </location>
</feature>
<comment type="similarity">
    <text evidence="1">Belongs to the STXBP/unc-18/SEC1 family.</text>
</comment>